<evidence type="ECO:0000313" key="1">
    <source>
        <dbReference type="EMBL" id="CAI6094611.1"/>
    </source>
</evidence>
<proteinExistence type="predicted"/>
<dbReference type="PANTHER" id="PTHR46082:SF6">
    <property type="entry name" value="AAA+ ATPASE DOMAIN-CONTAINING PROTEIN-RELATED"/>
    <property type="match status" value="1"/>
</dbReference>
<evidence type="ECO:0008006" key="3">
    <source>
        <dbReference type="Google" id="ProtNLM"/>
    </source>
</evidence>
<dbReference type="InterPro" id="IPR053137">
    <property type="entry name" value="NLR-like"/>
</dbReference>
<protein>
    <recommendedName>
        <fullName evidence="3">Nucleoside phosphorylase domain-containing protein</fullName>
    </recommendedName>
</protein>
<evidence type="ECO:0000313" key="2">
    <source>
        <dbReference type="Proteomes" id="UP001160390"/>
    </source>
</evidence>
<name>A0AA35MEA6_9HYPO</name>
<dbReference type="InterPro" id="IPR035994">
    <property type="entry name" value="Nucleoside_phosphorylase_sf"/>
</dbReference>
<keyword evidence="2" id="KW-1185">Reference proteome</keyword>
<feature type="non-terminal residue" evidence="1">
    <location>
        <position position="284"/>
    </location>
</feature>
<dbReference type="EMBL" id="CABFNP030001259">
    <property type="protein sequence ID" value="CAI6094611.1"/>
    <property type="molecule type" value="Genomic_DNA"/>
</dbReference>
<dbReference type="GO" id="GO:0003824">
    <property type="term" value="F:catalytic activity"/>
    <property type="evidence" value="ECO:0007669"/>
    <property type="project" value="InterPro"/>
</dbReference>
<dbReference type="Gene3D" id="3.40.50.1580">
    <property type="entry name" value="Nucleoside phosphorylase domain"/>
    <property type="match status" value="2"/>
</dbReference>
<reference evidence="1" key="1">
    <citation type="submission" date="2023-01" db="EMBL/GenBank/DDBJ databases">
        <authorList>
            <person name="Piombo E."/>
        </authorList>
    </citation>
    <scope>NUCLEOTIDE SEQUENCE</scope>
</reference>
<dbReference type="SUPFAM" id="SSF53167">
    <property type="entry name" value="Purine and uridine phosphorylases"/>
    <property type="match status" value="2"/>
</dbReference>
<dbReference type="AlphaFoldDB" id="A0AA35MEA6"/>
<gene>
    <name evidence="1" type="ORF">CCHLO57077_00019802</name>
</gene>
<accession>A0AA35MEA6</accession>
<sequence length="284" mass="31011">MAPTRPTSRHGFEIAIICALTIEADAYWDDEYSFGKASGDPNAYTTSSISYHNVVLAHMPGMGKINAAVTSYPNIKLALVVGVCGAVPFVSDSATEIILGDIIISSGVVQYDFGRRLPERFTSYPNIKLALVVGVCGAVPFVSDSATEIILGDIIISSGVVQYDFGRRLPEHSLGRPNLEIRAQLEKLEGRRSKAVLKKKIISHLVELQKESDLQAHYPGAAHDKLFIAHYRHLGDGKTCEECGCNGELISRRRFEQNDIQPAVHFGFIASSDAVMKFGQDSDK</sequence>
<dbReference type="PANTHER" id="PTHR46082">
    <property type="entry name" value="ATP/GTP-BINDING PROTEIN-RELATED"/>
    <property type="match status" value="1"/>
</dbReference>
<comment type="caution">
    <text evidence="1">The sequence shown here is derived from an EMBL/GenBank/DDBJ whole genome shotgun (WGS) entry which is preliminary data.</text>
</comment>
<dbReference type="GO" id="GO:0009116">
    <property type="term" value="P:nucleoside metabolic process"/>
    <property type="evidence" value="ECO:0007669"/>
    <property type="project" value="InterPro"/>
</dbReference>
<dbReference type="Proteomes" id="UP001160390">
    <property type="component" value="Unassembled WGS sequence"/>
</dbReference>
<organism evidence="1 2">
    <name type="scientific">Clonostachys chloroleuca</name>
    <dbReference type="NCBI Taxonomy" id="1926264"/>
    <lineage>
        <taxon>Eukaryota</taxon>
        <taxon>Fungi</taxon>
        <taxon>Dikarya</taxon>
        <taxon>Ascomycota</taxon>
        <taxon>Pezizomycotina</taxon>
        <taxon>Sordariomycetes</taxon>
        <taxon>Hypocreomycetidae</taxon>
        <taxon>Hypocreales</taxon>
        <taxon>Bionectriaceae</taxon>
        <taxon>Clonostachys</taxon>
    </lineage>
</organism>